<proteinExistence type="inferred from homology"/>
<dbReference type="NCBIfam" id="TIGR02937">
    <property type="entry name" value="sigma70-ECF"/>
    <property type="match status" value="1"/>
</dbReference>
<evidence type="ECO:0000259" key="8">
    <source>
        <dbReference type="PROSITE" id="PS00715"/>
    </source>
</evidence>
<dbReference type="SUPFAM" id="SSF46894">
    <property type="entry name" value="C-terminal effector domain of the bipartite response regulators"/>
    <property type="match status" value="1"/>
</dbReference>
<dbReference type="PANTHER" id="PTHR30385:SF1">
    <property type="entry name" value="RNA POLYMERASE SIGMA-H FACTOR"/>
    <property type="match status" value="1"/>
</dbReference>
<dbReference type="PANTHER" id="PTHR30385">
    <property type="entry name" value="SIGMA FACTOR F FLAGELLAR"/>
    <property type="match status" value="1"/>
</dbReference>
<dbReference type="Proteomes" id="UP001652431">
    <property type="component" value="Unassembled WGS sequence"/>
</dbReference>
<evidence type="ECO:0000256" key="7">
    <source>
        <dbReference type="ARBA" id="ARBA00024701"/>
    </source>
</evidence>
<evidence type="ECO:0000256" key="6">
    <source>
        <dbReference type="ARBA" id="ARBA00023163"/>
    </source>
</evidence>
<dbReference type="InterPro" id="IPR000943">
    <property type="entry name" value="RNA_pol_sigma70"/>
</dbReference>
<feature type="domain" description="RNA polymerase sigma-70" evidence="8">
    <location>
        <begin position="51"/>
        <end position="64"/>
    </location>
</feature>
<keyword evidence="10" id="KW-1185">Reference proteome</keyword>
<dbReference type="InterPro" id="IPR016032">
    <property type="entry name" value="Sig_transdc_resp-reg_C-effctor"/>
</dbReference>
<dbReference type="Gene3D" id="1.10.10.10">
    <property type="entry name" value="Winged helix-like DNA-binding domain superfamily/Winged helix DNA-binding domain"/>
    <property type="match status" value="1"/>
</dbReference>
<dbReference type="SUPFAM" id="SSF88946">
    <property type="entry name" value="Sigma2 domain of RNA polymerase sigma factors"/>
    <property type="match status" value="1"/>
</dbReference>
<dbReference type="InterPro" id="IPR014284">
    <property type="entry name" value="RNA_pol_sigma-70_dom"/>
</dbReference>
<reference evidence="9 10" key="1">
    <citation type="journal article" date="2021" name="ISME Commun">
        <title>Automated analysis of genomic sequences facilitates high-throughput and comprehensive description of bacteria.</title>
        <authorList>
            <person name="Hitch T.C.A."/>
        </authorList>
    </citation>
    <scope>NUCLEOTIDE SEQUENCE [LARGE SCALE GENOMIC DNA]</scope>
    <source>
        <strain evidence="9 10">Sanger_03</strain>
    </source>
</reference>
<keyword evidence="5" id="KW-0238">DNA-binding</keyword>
<organism evidence="9 10">
    <name type="scientific">Dorea acetigenes</name>
    <dbReference type="NCBI Taxonomy" id="2981787"/>
    <lineage>
        <taxon>Bacteria</taxon>
        <taxon>Bacillati</taxon>
        <taxon>Bacillota</taxon>
        <taxon>Clostridia</taxon>
        <taxon>Lachnospirales</taxon>
        <taxon>Lachnospiraceae</taxon>
        <taxon>Dorea</taxon>
    </lineage>
</organism>
<dbReference type="EMBL" id="JAOQJU010000007">
    <property type="protein sequence ID" value="MCU6686505.1"/>
    <property type="molecule type" value="Genomic_DNA"/>
</dbReference>
<dbReference type="RefSeq" id="WP_158369659.1">
    <property type="nucleotide sequence ID" value="NZ_JAOQJU010000007.1"/>
</dbReference>
<evidence type="ECO:0000256" key="4">
    <source>
        <dbReference type="ARBA" id="ARBA00023082"/>
    </source>
</evidence>
<dbReference type="PROSITE" id="PS00715">
    <property type="entry name" value="SIGMA70_1"/>
    <property type="match status" value="1"/>
</dbReference>
<dbReference type="NCBIfam" id="NF006148">
    <property type="entry name" value="PRK08295.1-5"/>
    <property type="match status" value="1"/>
</dbReference>
<keyword evidence="4" id="KW-0731">Sigma factor</keyword>
<evidence type="ECO:0000256" key="5">
    <source>
        <dbReference type="ARBA" id="ARBA00023125"/>
    </source>
</evidence>
<comment type="caution">
    <text evidence="9">The sequence shown here is derived from an EMBL/GenBank/DDBJ whole genome shotgun (WGS) entry which is preliminary data.</text>
</comment>
<evidence type="ECO:0000256" key="3">
    <source>
        <dbReference type="ARBA" id="ARBA00023015"/>
    </source>
</evidence>
<dbReference type="InterPro" id="IPR036388">
    <property type="entry name" value="WH-like_DNA-bd_sf"/>
</dbReference>
<sequence length="206" mass="23673">MSEYETMTDEQLIRRLQNGEKEIMDYIMDKYKNLVRKEAKAMYLLGGENDDLIQEGMIGLFKAVQDYDVNQKVSFYSFARLCITRQMYSAVTASKRQKHIPLNSYVSLYEKTEDGGDARVLDTIEAGVESNPEFVLLGKESAECLENELEEQLSNLEQRVLYLHLMGTDYKTIARLLDKSPKTVDNALQRIKAKAEKIIGQDDARH</sequence>
<keyword evidence="6" id="KW-0804">Transcription</keyword>
<dbReference type="InterPro" id="IPR016371">
    <property type="entry name" value="RNA_pol_sigma-H_factor"/>
</dbReference>
<name>A0ABT2RM88_9FIRM</name>
<dbReference type="Gene3D" id="1.20.120.1810">
    <property type="match status" value="1"/>
</dbReference>
<dbReference type="InterPro" id="IPR013249">
    <property type="entry name" value="RNA_pol_sigma70_r4_t2"/>
</dbReference>
<protein>
    <recommendedName>
        <fullName evidence="2">RNA polymerase sigma factor SigS</fullName>
    </recommendedName>
</protein>
<evidence type="ECO:0000313" key="9">
    <source>
        <dbReference type="EMBL" id="MCU6686505.1"/>
    </source>
</evidence>
<dbReference type="Pfam" id="PF04542">
    <property type="entry name" value="Sigma70_r2"/>
    <property type="match status" value="1"/>
</dbReference>
<accession>A0ABT2RM88</accession>
<evidence type="ECO:0000256" key="1">
    <source>
        <dbReference type="ARBA" id="ARBA00007788"/>
    </source>
</evidence>
<dbReference type="PIRSF" id="PIRSF002939">
    <property type="entry name" value="RNA_polymerase_sigma-H_factor"/>
    <property type="match status" value="1"/>
</dbReference>
<comment type="similarity">
    <text evidence="1">Belongs to the sigma-70 factor family.</text>
</comment>
<evidence type="ECO:0000256" key="2">
    <source>
        <dbReference type="ARBA" id="ARBA00021245"/>
    </source>
</evidence>
<dbReference type="PRINTS" id="PR00046">
    <property type="entry name" value="SIGMA70FCT"/>
</dbReference>
<evidence type="ECO:0000313" key="10">
    <source>
        <dbReference type="Proteomes" id="UP001652431"/>
    </source>
</evidence>
<comment type="function">
    <text evidence="7">Sigma factors are initiation factors that promote the attachment of RNA polymerase to specific initiation sites and are then released. Sigma-S contributes to the protection against external stress, thus playing a role in cellular fitness and survival.</text>
</comment>
<dbReference type="InterPro" id="IPR007627">
    <property type="entry name" value="RNA_pol_sigma70_r2"/>
</dbReference>
<dbReference type="InterPro" id="IPR013325">
    <property type="entry name" value="RNA_pol_sigma_r2"/>
</dbReference>
<gene>
    <name evidence="9" type="primary">sigH</name>
    <name evidence="9" type="ORF">OCV99_08075</name>
</gene>
<keyword evidence="3" id="KW-0805">Transcription regulation</keyword>
<dbReference type="Pfam" id="PF08281">
    <property type="entry name" value="Sigma70_r4_2"/>
    <property type="match status" value="1"/>
</dbReference>